<evidence type="ECO:0000313" key="4">
    <source>
        <dbReference type="Proteomes" id="UP001209701"/>
    </source>
</evidence>
<dbReference type="RefSeq" id="WP_263572146.1">
    <property type="nucleotide sequence ID" value="NZ_JAJIRN010000007.1"/>
</dbReference>
<keyword evidence="4" id="KW-1185">Reference proteome</keyword>
<comment type="caution">
    <text evidence="3">The sequence shown here is derived from an EMBL/GenBank/DDBJ whole genome shotgun (WGS) entry which is preliminary data.</text>
</comment>
<accession>A0ABT2YHN3</accession>
<sequence length="136" mass="15273">MLIKDEFTRHCAELLGSAGAVRVRRMFGGHGLYVDDLFIAIISAEQLYLKADAQTRAQFEAAGCQPFRYQKEGEWMTLNYFQPPEETLDSPALMQPWARLALQASLRTRLSKAAKPAKPAKKQVSKPARRPSPKPV</sequence>
<dbReference type="Pfam" id="PF04993">
    <property type="entry name" value="TfoX_N"/>
    <property type="match status" value="1"/>
</dbReference>
<feature type="domain" description="TfoX N-terminal" evidence="2">
    <location>
        <begin position="13"/>
        <end position="104"/>
    </location>
</feature>
<reference evidence="3 4" key="1">
    <citation type="submission" date="2021-11" db="EMBL/GenBank/DDBJ databases">
        <authorList>
            <person name="Liang Q."/>
            <person name="Mou H."/>
            <person name="Liu Z."/>
        </authorList>
    </citation>
    <scope>NUCLEOTIDE SEQUENCE [LARGE SCALE GENOMIC DNA]</scope>
    <source>
        <strain evidence="3 4">CHU3</strain>
    </source>
</reference>
<proteinExistence type="predicted"/>
<dbReference type="InterPro" id="IPR047525">
    <property type="entry name" value="TfoX-like"/>
</dbReference>
<protein>
    <submittedName>
        <fullName evidence="3">TfoX/Sxy family protein</fullName>
    </submittedName>
</protein>
<evidence type="ECO:0000313" key="3">
    <source>
        <dbReference type="EMBL" id="MCV2369554.1"/>
    </source>
</evidence>
<name>A0ABT2YHN3_9BURK</name>
<dbReference type="InterPro" id="IPR007076">
    <property type="entry name" value="TfoX_N"/>
</dbReference>
<dbReference type="PANTHER" id="PTHR36121:SF1">
    <property type="entry name" value="PROTEIN SXY"/>
    <property type="match status" value="1"/>
</dbReference>
<dbReference type="EMBL" id="JAJIRN010000007">
    <property type="protein sequence ID" value="MCV2369554.1"/>
    <property type="molecule type" value="Genomic_DNA"/>
</dbReference>
<dbReference type="PANTHER" id="PTHR36121">
    <property type="entry name" value="PROTEIN SXY"/>
    <property type="match status" value="1"/>
</dbReference>
<evidence type="ECO:0000259" key="2">
    <source>
        <dbReference type="Pfam" id="PF04993"/>
    </source>
</evidence>
<feature type="region of interest" description="Disordered" evidence="1">
    <location>
        <begin position="111"/>
        <end position="136"/>
    </location>
</feature>
<gene>
    <name evidence="3" type="ORF">LNV07_15860</name>
</gene>
<evidence type="ECO:0000256" key="1">
    <source>
        <dbReference type="SAM" id="MobiDB-lite"/>
    </source>
</evidence>
<feature type="compositionally biased region" description="Basic residues" evidence="1">
    <location>
        <begin position="118"/>
        <end position="136"/>
    </location>
</feature>
<dbReference type="SUPFAM" id="SSF159894">
    <property type="entry name" value="YgaC/TfoX-N like"/>
    <property type="match status" value="1"/>
</dbReference>
<dbReference type="Gene3D" id="3.30.1460.30">
    <property type="entry name" value="YgaC/TfoX-N like chaperone"/>
    <property type="match status" value="1"/>
</dbReference>
<dbReference type="Proteomes" id="UP001209701">
    <property type="component" value="Unassembled WGS sequence"/>
</dbReference>
<organism evidence="3 4">
    <name type="scientific">Roseateles oligotrophus</name>
    <dbReference type="NCBI Taxonomy" id="1769250"/>
    <lineage>
        <taxon>Bacteria</taxon>
        <taxon>Pseudomonadati</taxon>
        <taxon>Pseudomonadota</taxon>
        <taxon>Betaproteobacteria</taxon>
        <taxon>Burkholderiales</taxon>
        <taxon>Sphaerotilaceae</taxon>
        <taxon>Roseateles</taxon>
    </lineage>
</organism>